<reference evidence="4" key="1">
    <citation type="journal article" date="2014" name="FEMS Microbiol. Lett.">
        <title>Draft Genomic DNA Sequence of the Facultatively Methylotrophic Bacterium Acidomonas methanolica type strain MB58.</title>
        <authorList>
            <person name="Higashiura N."/>
            <person name="Hadano H."/>
            <person name="Hirakawa H."/>
            <person name="Matsutani M."/>
            <person name="Takabe S."/>
            <person name="Matsushita K."/>
            <person name="Azuma Y."/>
        </authorList>
    </citation>
    <scope>NUCLEOTIDE SEQUENCE [LARGE SCALE GENOMIC DNA]</scope>
    <source>
        <strain evidence="4">MB58</strain>
    </source>
</reference>
<dbReference type="Pfam" id="PF04314">
    <property type="entry name" value="PCuAC"/>
    <property type="match status" value="1"/>
</dbReference>
<keyword evidence="2" id="KW-0732">Signal</keyword>
<dbReference type="OrthoDB" id="7261436at2"/>
<dbReference type="InterPro" id="IPR036182">
    <property type="entry name" value="PCuAC_sf"/>
</dbReference>
<dbReference type="InterPro" id="IPR007410">
    <property type="entry name" value="LpqE-like"/>
</dbReference>
<organism evidence="3 4">
    <name type="scientific">Acidomonas methanolica NBRC 104435</name>
    <dbReference type="NCBI Taxonomy" id="1231351"/>
    <lineage>
        <taxon>Bacteria</taxon>
        <taxon>Pseudomonadati</taxon>
        <taxon>Pseudomonadota</taxon>
        <taxon>Alphaproteobacteria</taxon>
        <taxon>Acetobacterales</taxon>
        <taxon>Acetobacteraceae</taxon>
        <taxon>Acidomonas</taxon>
    </lineage>
</organism>
<reference evidence="3 4" key="2">
    <citation type="journal article" date="2014" name="FEMS Microbiol. Lett.">
        <title>Draft genomic DNA sequence of the facultatively methylotrophic bacterium Acidomonas methanolica type strain MB58.</title>
        <authorList>
            <person name="Higashiura N."/>
            <person name="Hadano H."/>
            <person name="Hirakawa H."/>
            <person name="Matsutani M."/>
            <person name="Takabe S."/>
            <person name="Matsushita K."/>
            <person name="Azuma Y."/>
        </authorList>
    </citation>
    <scope>NUCLEOTIDE SEQUENCE [LARGE SCALE GENOMIC DNA]</scope>
    <source>
        <strain evidence="3 4">MB58</strain>
    </source>
</reference>
<sequence>MLALLLALAAPPVALAADSDTGGLLTSHSSDADSTNQKDAAHDILINGMVRYGRMNHGVGLVMMSITNSGRQNHLLSGVSSPVCNSLVARNTDLEMPEHTDDLFTHLALPHGLTMVFSAGGYHLLCREIRQDIAVGAHVPFTFSFLGGSSKTVDFPMVAADDDRPPPTPQSPASTASNPSP</sequence>
<dbReference type="RefSeq" id="WP_052511602.1">
    <property type="nucleotide sequence ID" value="NZ_BAND01000011.1"/>
</dbReference>
<dbReference type="Gene3D" id="2.60.40.1890">
    <property type="entry name" value="PCu(A)C copper chaperone"/>
    <property type="match status" value="1"/>
</dbReference>
<evidence type="ECO:0008006" key="5">
    <source>
        <dbReference type="Google" id="ProtNLM"/>
    </source>
</evidence>
<evidence type="ECO:0000313" key="3">
    <source>
        <dbReference type="EMBL" id="GAJ28000.1"/>
    </source>
</evidence>
<proteinExistence type="predicted"/>
<feature type="signal peptide" evidence="2">
    <location>
        <begin position="1"/>
        <end position="16"/>
    </location>
</feature>
<dbReference type="EMBL" id="BAND01000011">
    <property type="protein sequence ID" value="GAJ28000.1"/>
    <property type="molecule type" value="Genomic_DNA"/>
</dbReference>
<feature type="chain" id="PRO_5030001304" description="Copper chaperone PCu(A)C" evidence="2">
    <location>
        <begin position="17"/>
        <end position="181"/>
    </location>
</feature>
<protein>
    <recommendedName>
        <fullName evidence="5">Copper chaperone PCu(A)C</fullName>
    </recommendedName>
</protein>
<feature type="region of interest" description="Disordered" evidence="1">
    <location>
        <begin position="157"/>
        <end position="181"/>
    </location>
</feature>
<keyword evidence="4" id="KW-1185">Reference proteome</keyword>
<evidence type="ECO:0000256" key="1">
    <source>
        <dbReference type="SAM" id="MobiDB-lite"/>
    </source>
</evidence>
<dbReference type="AlphaFoldDB" id="A0A023D2K8"/>
<evidence type="ECO:0000256" key="2">
    <source>
        <dbReference type="SAM" id="SignalP"/>
    </source>
</evidence>
<gene>
    <name evidence="3" type="ORF">Amme_011_100</name>
</gene>
<dbReference type="SUPFAM" id="SSF110087">
    <property type="entry name" value="DR1885-like metal-binding protein"/>
    <property type="match status" value="1"/>
</dbReference>
<feature type="compositionally biased region" description="Low complexity" evidence="1">
    <location>
        <begin position="171"/>
        <end position="181"/>
    </location>
</feature>
<evidence type="ECO:0000313" key="4">
    <source>
        <dbReference type="Proteomes" id="UP000019760"/>
    </source>
</evidence>
<accession>A0A023D2K8</accession>
<comment type="caution">
    <text evidence="3">The sequence shown here is derived from an EMBL/GenBank/DDBJ whole genome shotgun (WGS) entry which is preliminary data.</text>
</comment>
<name>A0A023D2K8_ACIMT</name>
<dbReference type="Proteomes" id="UP000019760">
    <property type="component" value="Unassembled WGS sequence"/>
</dbReference>